<feature type="region of interest" description="Disordered" evidence="1">
    <location>
        <begin position="1"/>
        <end position="62"/>
    </location>
</feature>
<feature type="compositionally biased region" description="Acidic residues" evidence="1">
    <location>
        <begin position="208"/>
        <end position="218"/>
    </location>
</feature>
<feature type="compositionally biased region" description="Low complexity" evidence="1">
    <location>
        <begin position="149"/>
        <end position="160"/>
    </location>
</feature>
<dbReference type="PANTHER" id="PTHR13621:SF2">
    <property type="entry name" value="PROLINE-RICH PROTEIN PRCC"/>
    <property type="match status" value="1"/>
</dbReference>
<dbReference type="Proteomes" id="UP001158576">
    <property type="component" value="Chromosome PAR"/>
</dbReference>
<sequence length="414" mass="44572">MNGLVAYGSDSEDETEVSAPAPQVKKPSLSLPPAKSAPKAAPKPAATAPKTNSSWNSSGAGSLGGSILASEYQLKMLSKQRAKAAATGSKKRIFITAPNLDEFETEEAEAEKPKRKKMQPAATRSKLFSALPKPKKEIPAGKINAPAVSRSDGPSSSSASEPEIKPVKPSGLVSTSSFMPNSVKNRPQPQPKKPVAPIVAKPPPIVNEAEDSDSDDEGGFFSFSSKEKDAEELKKHAPMMPVGPVRPSLGEREKYQIDTAPLPVHGSTRHPDEANAAIAPYGNDLSSFQSIAGRVPTNEEISAADAGLDIDRQAISKLQGRRREEVQFVDAVVDNSLGNIRENIRKSANQKHVSTSMVDPVKEMRKSDPNAHVSKRTHQLKYLVELAKANETRLNQLWSNAKQSSRTTAMKYGW</sequence>
<dbReference type="PANTHER" id="PTHR13621">
    <property type="entry name" value="PROLINE-RICH PROTEIN PRCC"/>
    <property type="match status" value="1"/>
</dbReference>
<dbReference type="EMBL" id="OU015568">
    <property type="protein sequence ID" value="CAG5089212.1"/>
    <property type="molecule type" value="Genomic_DNA"/>
</dbReference>
<protein>
    <submittedName>
        <fullName evidence="2">Oidioi.mRNA.OKI2018_I69.PAR.g12129.t1.cds</fullName>
    </submittedName>
</protein>
<gene>
    <name evidence="2" type="ORF">OKIOD_LOCUS3687</name>
</gene>
<feature type="compositionally biased region" description="Polar residues" evidence="1">
    <location>
        <begin position="172"/>
        <end position="185"/>
    </location>
</feature>
<evidence type="ECO:0000313" key="3">
    <source>
        <dbReference type="Proteomes" id="UP001158576"/>
    </source>
</evidence>
<proteinExistence type="predicted"/>
<name>A0ABN7RYS8_OIKDI</name>
<organism evidence="2 3">
    <name type="scientific">Oikopleura dioica</name>
    <name type="common">Tunicate</name>
    <dbReference type="NCBI Taxonomy" id="34765"/>
    <lineage>
        <taxon>Eukaryota</taxon>
        <taxon>Metazoa</taxon>
        <taxon>Chordata</taxon>
        <taxon>Tunicata</taxon>
        <taxon>Appendicularia</taxon>
        <taxon>Copelata</taxon>
        <taxon>Oikopleuridae</taxon>
        <taxon>Oikopleura</taxon>
    </lineage>
</organism>
<evidence type="ECO:0000256" key="1">
    <source>
        <dbReference type="SAM" id="MobiDB-lite"/>
    </source>
</evidence>
<feature type="compositionally biased region" description="Basic and acidic residues" evidence="1">
    <location>
        <begin position="225"/>
        <end position="235"/>
    </location>
</feature>
<feature type="compositionally biased region" description="Pro residues" evidence="1">
    <location>
        <begin position="188"/>
        <end position="205"/>
    </location>
</feature>
<dbReference type="Pfam" id="PF10253">
    <property type="entry name" value="PRCC"/>
    <property type="match status" value="1"/>
</dbReference>
<accession>A0ABN7RYS8</accession>
<feature type="region of interest" description="Disordered" evidence="1">
    <location>
        <begin position="100"/>
        <end position="248"/>
    </location>
</feature>
<feature type="compositionally biased region" description="Low complexity" evidence="1">
    <location>
        <begin position="25"/>
        <end position="62"/>
    </location>
</feature>
<keyword evidence="3" id="KW-1185">Reference proteome</keyword>
<evidence type="ECO:0000313" key="2">
    <source>
        <dbReference type="EMBL" id="CAG5089212.1"/>
    </source>
</evidence>
<dbReference type="InterPro" id="IPR018800">
    <property type="entry name" value="PRCC"/>
</dbReference>
<reference evidence="2 3" key="1">
    <citation type="submission" date="2021-04" db="EMBL/GenBank/DDBJ databases">
        <authorList>
            <person name="Bliznina A."/>
        </authorList>
    </citation>
    <scope>NUCLEOTIDE SEQUENCE [LARGE SCALE GENOMIC DNA]</scope>
</reference>